<keyword evidence="12" id="KW-0186">Copper</keyword>
<evidence type="ECO:0000256" key="8">
    <source>
        <dbReference type="ARBA" id="ARBA00022723"/>
    </source>
</evidence>
<keyword evidence="18" id="KW-1185">Reference proteome</keyword>
<dbReference type="InterPro" id="IPR003730">
    <property type="entry name" value="Cu_polyphenol_OxRdtase"/>
</dbReference>
<dbReference type="GO" id="GO:0017061">
    <property type="term" value="F:S-methyl-5-thioadenosine phosphorylase activity"/>
    <property type="evidence" value="ECO:0007669"/>
    <property type="project" value="UniProtKB-EC"/>
</dbReference>
<evidence type="ECO:0000256" key="11">
    <source>
        <dbReference type="ARBA" id="ARBA00023002"/>
    </source>
</evidence>
<evidence type="ECO:0000256" key="2">
    <source>
        <dbReference type="ARBA" id="ARBA00001947"/>
    </source>
</evidence>
<keyword evidence="9" id="KW-0378">Hydrolase</keyword>
<evidence type="ECO:0000256" key="5">
    <source>
        <dbReference type="ARBA" id="ARBA00007353"/>
    </source>
</evidence>
<comment type="function">
    <text evidence="4">Purine nucleoside enzyme that catalyzes the phosphorolysis of adenosine and inosine nucleosides, yielding D-ribose 1-phosphate and the respective free bases, adenine and hypoxanthine. Also catalyzes the phosphorolysis of S-methyl-5'-thioadenosine into adenine and S-methyl-5-thio-alpha-D-ribose 1-phosphate. Also has adenosine deaminase activity.</text>
</comment>
<keyword evidence="10" id="KW-0862">Zinc</keyword>
<comment type="cofactor">
    <cofactor evidence="2">
        <name>Zn(2+)</name>
        <dbReference type="ChEBI" id="CHEBI:29105"/>
    </cofactor>
</comment>
<dbReference type="Gene3D" id="3.60.140.10">
    <property type="entry name" value="CNF1/YfiH-like putative cysteine hydrolases"/>
    <property type="match status" value="1"/>
</dbReference>
<dbReference type="PANTHER" id="PTHR30616">
    <property type="entry name" value="UNCHARACTERIZED PROTEIN YFIH"/>
    <property type="match status" value="1"/>
</dbReference>
<keyword evidence="8" id="KW-0479">Metal-binding</keyword>
<dbReference type="RefSeq" id="WP_305112096.1">
    <property type="nucleotide sequence ID" value="NZ_JAUTIX010000006.1"/>
</dbReference>
<dbReference type="AlphaFoldDB" id="A0AA90SML8"/>
<evidence type="ECO:0000256" key="9">
    <source>
        <dbReference type="ARBA" id="ARBA00022801"/>
    </source>
</evidence>
<dbReference type="FunFam" id="3.60.140.10:FF:000003">
    <property type="entry name" value="Polyphenol oxidase"/>
    <property type="match status" value="1"/>
</dbReference>
<comment type="catalytic activity">
    <reaction evidence="14">
        <text>adenosine + phosphate = alpha-D-ribose 1-phosphate + adenine</text>
        <dbReference type="Rhea" id="RHEA:27642"/>
        <dbReference type="ChEBI" id="CHEBI:16335"/>
        <dbReference type="ChEBI" id="CHEBI:16708"/>
        <dbReference type="ChEBI" id="CHEBI:43474"/>
        <dbReference type="ChEBI" id="CHEBI:57720"/>
        <dbReference type="EC" id="2.4.2.1"/>
    </reaction>
    <physiologicalReaction direction="left-to-right" evidence="14">
        <dbReference type="Rhea" id="RHEA:27643"/>
    </physiologicalReaction>
</comment>
<accession>A0AA90SML8</accession>
<comment type="catalytic activity">
    <reaction evidence="1">
        <text>inosine + phosphate = alpha-D-ribose 1-phosphate + hypoxanthine</text>
        <dbReference type="Rhea" id="RHEA:27646"/>
        <dbReference type="ChEBI" id="CHEBI:17368"/>
        <dbReference type="ChEBI" id="CHEBI:17596"/>
        <dbReference type="ChEBI" id="CHEBI:43474"/>
        <dbReference type="ChEBI" id="CHEBI:57720"/>
        <dbReference type="EC" id="2.4.2.1"/>
    </reaction>
    <physiologicalReaction direction="left-to-right" evidence="1">
        <dbReference type="Rhea" id="RHEA:27647"/>
    </physiologicalReaction>
</comment>
<dbReference type="PANTHER" id="PTHR30616:SF2">
    <property type="entry name" value="PURINE NUCLEOSIDE PHOSPHORYLASE LACC1"/>
    <property type="match status" value="1"/>
</dbReference>
<comment type="subunit">
    <text evidence="6">Homodimer.</text>
</comment>
<evidence type="ECO:0000256" key="15">
    <source>
        <dbReference type="ARBA" id="ARBA00049893"/>
    </source>
</evidence>
<dbReference type="GO" id="GO:0016787">
    <property type="term" value="F:hydrolase activity"/>
    <property type="evidence" value="ECO:0007669"/>
    <property type="project" value="UniProtKB-KW"/>
</dbReference>
<comment type="catalytic activity">
    <reaction evidence="13">
        <text>adenosine + H2O + H(+) = inosine + NH4(+)</text>
        <dbReference type="Rhea" id="RHEA:24408"/>
        <dbReference type="ChEBI" id="CHEBI:15377"/>
        <dbReference type="ChEBI" id="CHEBI:15378"/>
        <dbReference type="ChEBI" id="CHEBI:16335"/>
        <dbReference type="ChEBI" id="CHEBI:17596"/>
        <dbReference type="ChEBI" id="CHEBI:28938"/>
        <dbReference type="EC" id="3.5.4.4"/>
    </reaction>
    <physiologicalReaction direction="left-to-right" evidence="13">
        <dbReference type="Rhea" id="RHEA:24409"/>
    </physiologicalReaction>
</comment>
<evidence type="ECO:0000256" key="4">
    <source>
        <dbReference type="ARBA" id="ARBA00003215"/>
    </source>
</evidence>
<sequence length="253" mass="26367">MTDPASTPVVSARVRRVTTTRAGGVSAAPYDTFNLGDHVGDDPAAVAANRLRLEREIGVAPGHVVWMEQIHSRTVTVVDGPREQPVEATDALVTTVPGLALAVLTADCVPILLSDDEAGVLAAVHAGRVGARIGIVPTVIEAMRDLGARPERIGAFLGPAASGGKYEVPASMAADVEEHLPGSRCRTEKGTDGLDLRAGIRRQLQSLGVIAVAEDPRCTISDPTLFSHRRGAPTGRIASVIWIDPGTGDASAR</sequence>
<evidence type="ECO:0000313" key="17">
    <source>
        <dbReference type="EMBL" id="MDP0399472.1"/>
    </source>
</evidence>
<evidence type="ECO:0000256" key="16">
    <source>
        <dbReference type="RuleBase" id="RU361274"/>
    </source>
</evidence>
<evidence type="ECO:0000256" key="3">
    <source>
        <dbReference type="ARBA" id="ARBA00001973"/>
    </source>
</evidence>
<dbReference type="GO" id="GO:0005507">
    <property type="term" value="F:copper ion binding"/>
    <property type="evidence" value="ECO:0007669"/>
    <property type="project" value="TreeGrafter"/>
</dbReference>
<dbReference type="Proteomes" id="UP001178281">
    <property type="component" value="Unassembled WGS sequence"/>
</dbReference>
<evidence type="ECO:0000256" key="12">
    <source>
        <dbReference type="ARBA" id="ARBA00023008"/>
    </source>
</evidence>
<evidence type="ECO:0000313" key="18">
    <source>
        <dbReference type="Proteomes" id="UP001178281"/>
    </source>
</evidence>
<organism evidence="17 18">
    <name type="scientific">Tsukamurella strandjordii</name>
    <dbReference type="NCBI Taxonomy" id="147577"/>
    <lineage>
        <taxon>Bacteria</taxon>
        <taxon>Bacillati</taxon>
        <taxon>Actinomycetota</taxon>
        <taxon>Actinomycetes</taxon>
        <taxon>Mycobacteriales</taxon>
        <taxon>Tsukamurellaceae</taxon>
        <taxon>Tsukamurella</taxon>
    </lineage>
</organism>
<dbReference type="GO" id="GO:0016491">
    <property type="term" value="F:oxidoreductase activity"/>
    <property type="evidence" value="ECO:0007669"/>
    <property type="project" value="UniProtKB-KW"/>
</dbReference>
<evidence type="ECO:0000256" key="13">
    <source>
        <dbReference type="ARBA" id="ARBA00047989"/>
    </source>
</evidence>
<dbReference type="NCBIfam" id="TIGR00726">
    <property type="entry name" value="peptidoglycan editing factor PgeF"/>
    <property type="match status" value="1"/>
</dbReference>
<dbReference type="Pfam" id="PF02578">
    <property type="entry name" value="Cu-oxidase_4"/>
    <property type="match status" value="1"/>
</dbReference>
<dbReference type="EMBL" id="JAUTIX010000006">
    <property type="protein sequence ID" value="MDP0399472.1"/>
    <property type="molecule type" value="Genomic_DNA"/>
</dbReference>
<reference evidence="17" key="1">
    <citation type="submission" date="2023-08" db="EMBL/GenBank/DDBJ databases">
        <title>The draft genome of Tsukamurella strandjordii strain 050030.</title>
        <authorList>
            <person name="Zhao F."/>
            <person name="Feng Y."/>
            <person name="Zong Z."/>
        </authorList>
    </citation>
    <scope>NUCLEOTIDE SEQUENCE</scope>
    <source>
        <strain evidence="17">050030</strain>
    </source>
</reference>
<dbReference type="SUPFAM" id="SSF64438">
    <property type="entry name" value="CNF1/YfiH-like putative cysteine hydrolases"/>
    <property type="match status" value="1"/>
</dbReference>
<name>A0AA90SML8_9ACTN</name>
<comment type="caution">
    <text evidence="17">The sequence shown here is derived from an EMBL/GenBank/DDBJ whole genome shotgun (WGS) entry which is preliminary data.</text>
</comment>
<comment type="cofactor">
    <cofactor evidence="3">
        <name>Cu(2+)</name>
        <dbReference type="ChEBI" id="CHEBI:29036"/>
    </cofactor>
</comment>
<evidence type="ECO:0000256" key="6">
    <source>
        <dbReference type="ARBA" id="ARBA00011738"/>
    </source>
</evidence>
<comment type="similarity">
    <text evidence="5 16">Belongs to the purine nucleoside phosphorylase YfiH/LACC1 family.</text>
</comment>
<dbReference type="CDD" id="cd16833">
    <property type="entry name" value="YfiH"/>
    <property type="match status" value="1"/>
</dbReference>
<keyword evidence="11" id="KW-0560">Oxidoreductase</keyword>
<gene>
    <name evidence="17" type="primary">pgeF</name>
    <name evidence="17" type="ORF">Q7X28_16220</name>
</gene>
<comment type="catalytic activity">
    <reaction evidence="15">
        <text>S-methyl-5'-thioadenosine + phosphate = 5-(methylsulfanyl)-alpha-D-ribose 1-phosphate + adenine</text>
        <dbReference type="Rhea" id="RHEA:11852"/>
        <dbReference type="ChEBI" id="CHEBI:16708"/>
        <dbReference type="ChEBI" id="CHEBI:17509"/>
        <dbReference type="ChEBI" id="CHEBI:43474"/>
        <dbReference type="ChEBI" id="CHEBI:58533"/>
        <dbReference type="EC" id="2.4.2.28"/>
    </reaction>
    <physiologicalReaction direction="left-to-right" evidence="15">
        <dbReference type="Rhea" id="RHEA:11853"/>
    </physiologicalReaction>
</comment>
<protein>
    <recommendedName>
        <fullName evidence="16">Purine nucleoside phosphorylase</fullName>
    </recommendedName>
</protein>
<dbReference type="InterPro" id="IPR038371">
    <property type="entry name" value="Cu_polyphenol_OxRdtase_sf"/>
</dbReference>
<evidence type="ECO:0000256" key="1">
    <source>
        <dbReference type="ARBA" id="ARBA00000553"/>
    </source>
</evidence>
<proteinExistence type="inferred from homology"/>
<dbReference type="InterPro" id="IPR011324">
    <property type="entry name" value="Cytotoxic_necrot_fac-like_cat"/>
</dbReference>
<evidence type="ECO:0000256" key="14">
    <source>
        <dbReference type="ARBA" id="ARBA00048968"/>
    </source>
</evidence>
<evidence type="ECO:0000256" key="10">
    <source>
        <dbReference type="ARBA" id="ARBA00022833"/>
    </source>
</evidence>
<keyword evidence="7" id="KW-0808">Transferase</keyword>
<evidence type="ECO:0000256" key="7">
    <source>
        <dbReference type="ARBA" id="ARBA00022679"/>
    </source>
</evidence>